<name>A0A9W4SK90_9GLOM</name>
<dbReference type="Proteomes" id="UP001153678">
    <property type="component" value="Unassembled WGS sequence"/>
</dbReference>
<organism evidence="1 2">
    <name type="scientific">Funneliformis geosporum</name>
    <dbReference type="NCBI Taxonomy" id="1117311"/>
    <lineage>
        <taxon>Eukaryota</taxon>
        <taxon>Fungi</taxon>
        <taxon>Fungi incertae sedis</taxon>
        <taxon>Mucoromycota</taxon>
        <taxon>Glomeromycotina</taxon>
        <taxon>Glomeromycetes</taxon>
        <taxon>Glomerales</taxon>
        <taxon>Glomeraceae</taxon>
        <taxon>Funneliformis</taxon>
    </lineage>
</organism>
<dbReference type="EMBL" id="CAMKVN010000843">
    <property type="protein sequence ID" value="CAI2171651.1"/>
    <property type="molecule type" value="Genomic_DNA"/>
</dbReference>
<evidence type="ECO:0000313" key="1">
    <source>
        <dbReference type="EMBL" id="CAI2171651.1"/>
    </source>
</evidence>
<protein>
    <submittedName>
        <fullName evidence="1">1017_t:CDS:1</fullName>
    </submittedName>
</protein>
<proteinExistence type="predicted"/>
<dbReference type="AlphaFoldDB" id="A0A9W4SK90"/>
<comment type="caution">
    <text evidence="1">The sequence shown here is derived from an EMBL/GenBank/DDBJ whole genome shotgun (WGS) entry which is preliminary data.</text>
</comment>
<dbReference type="OrthoDB" id="2363668at2759"/>
<gene>
    <name evidence="1" type="ORF">FWILDA_LOCUS5187</name>
</gene>
<accession>A0A9W4SK90</accession>
<keyword evidence="2" id="KW-1185">Reference proteome</keyword>
<sequence>MELSLKKRYEIVFLCEYPADPRFSFGQIAKVVHCCKSTAIFGVKKYHENRDLSTAERLGQPRITTTKQDKQITKMTEKEIILQPLKYKKIWKNMMLRLV</sequence>
<reference evidence="1" key="1">
    <citation type="submission" date="2022-08" db="EMBL/GenBank/DDBJ databases">
        <authorList>
            <person name="Kallberg Y."/>
            <person name="Tangrot J."/>
            <person name="Rosling A."/>
        </authorList>
    </citation>
    <scope>NUCLEOTIDE SEQUENCE</scope>
    <source>
        <strain evidence="1">Wild A</strain>
    </source>
</reference>
<evidence type="ECO:0000313" key="2">
    <source>
        <dbReference type="Proteomes" id="UP001153678"/>
    </source>
</evidence>